<feature type="transmembrane region" description="Helical" evidence="1">
    <location>
        <begin position="58"/>
        <end position="75"/>
    </location>
</feature>
<evidence type="ECO:0000313" key="4">
    <source>
        <dbReference type="Proteomes" id="UP000218811"/>
    </source>
</evidence>
<dbReference type="InterPro" id="IPR045340">
    <property type="entry name" value="DUF6533"/>
</dbReference>
<dbReference type="Proteomes" id="UP000218811">
    <property type="component" value="Unassembled WGS sequence"/>
</dbReference>
<gene>
    <name evidence="3" type="ORF">WOLCODRAFT_79634</name>
</gene>
<dbReference type="OMA" id="FMEVERW"/>
<accession>A0A2H3JH22</accession>
<evidence type="ECO:0000313" key="3">
    <source>
        <dbReference type="EMBL" id="PCH35307.1"/>
    </source>
</evidence>
<dbReference type="AlphaFoldDB" id="A0A2H3JH22"/>
<protein>
    <recommendedName>
        <fullName evidence="2">DUF6533 domain-containing protein</fullName>
    </recommendedName>
</protein>
<keyword evidence="1" id="KW-0472">Membrane</keyword>
<feature type="non-terminal residue" evidence="3">
    <location>
        <position position="1"/>
    </location>
</feature>
<dbReference type="OrthoDB" id="2804045at2759"/>
<keyword evidence="1" id="KW-1133">Transmembrane helix</keyword>
<reference evidence="3 4" key="1">
    <citation type="journal article" date="2012" name="Science">
        <title>The Paleozoic origin of enzymatic lignin decomposition reconstructed from 31 fungal genomes.</title>
        <authorList>
            <person name="Floudas D."/>
            <person name="Binder M."/>
            <person name="Riley R."/>
            <person name="Barry K."/>
            <person name="Blanchette R.A."/>
            <person name="Henrissat B."/>
            <person name="Martinez A.T."/>
            <person name="Otillar R."/>
            <person name="Spatafora J.W."/>
            <person name="Yadav J.S."/>
            <person name="Aerts A."/>
            <person name="Benoit I."/>
            <person name="Boyd A."/>
            <person name="Carlson A."/>
            <person name="Copeland A."/>
            <person name="Coutinho P.M."/>
            <person name="de Vries R.P."/>
            <person name="Ferreira P."/>
            <person name="Findley K."/>
            <person name="Foster B."/>
            <person name="Gaskell J."/>
            <person name="Glotzer D."/>
            <person name="Gorecki P."/>
            <person name="Heitman J."/>
            <person name="Hesse C."/>
            <person name="Hori C."/>
            <person name="Igarashi K."/>
            <person name="Jurgens J.A."/>
            <person name="Kallen N."/>
            <person name="Kersten P."/>
            <person name="Kohler A."/>
            <person name="Kuees U."/>
            <person name="Kumar T.K.A."/>
            <person name="Kuo A."/>
            <person name="LaButti K."/>
            <person name="Larrondo L.F."/>
            <person name="Lindquist E."/>
            <person name="Ling A."/>
            <person name="Lombard V."/>
            <person name="Lucas S."/>
            <person name="Lundell T."/>
            <person name="Martin R."/>
            <person name="McLaughlin D.J."/>
            <person name="Morgenstern I."/>
            <person name="Morin E."/>
            <person name="Murat C."/>
            <person name="Nagy L.G."/>
            <person name="Nolan M."/>
            <person name="Ohm R.A."/>
            <person name="Patyshakuliyeva A."/>
            <person name="Rokas A."/>
            <person name="Ruiz-Duenas F.J."/>
            <person name="Sabat G."/>
            <person name="Salamov A."/>
            <person name="Samejima M."/>
            <person name="Schmutz J."/>
            <person name="Slot J.C."/>
            <person name="St John F."/>
            <person name="Stenlid J."/>
            <person name="Sun H."/>
            <person name="Sun S."/>
            <person name="Syed K."/>
            <person name="Tsang A."/>
            <person name="Wiebenga A."/>
            <person name="Young D."/>
            <person name="Pisabarro A."/>
            <person name="Eastwood D.C."/>
            <person name="Martin F."/>
            <person name="Cullen D."/>
            <person name="Grigoriev I.V."/>
            <person name="Hibbett D.S."/>
        </authorList>
    </citation>
    <scope>NUCLEOTIDE SEQUENCE [LARGE SCALE GENOMIC DNA]</scope>
    <source>
        <strain evidence="3 4">MD-104</strain>
    </source>
</reference>
<sequence length="129" mass="15170">VCAYDWFLTLDREIRYVWRAKLSFPTLLYYGCRYPALVNLVLQLLTRAAWRNWQDKRVIPFISALCAAVRVFAMFDRNIWVSGAVLLIGLISPFISIYLFIVTNPIFMEVERWQICSLSIIGSKYSYEK</sequence>
<feature type="domain" description="DUF6533" evidence="2">
    <location>
        <begin position="2"/>
        <end position="37"/>
    </location>
</feature>
<dbReference type="Pfam" id="PF20151">
    <property type="entry name" value="DUF6533"/>
    <property type="match status" value="1"/>
</dbReference>
<keyword evidence="4" id="KW-1185">Reference proteome</keyword>
<evidence type="ECO:0000259" key="2">
    <source>
        <dbReference type="Pfam" id="PF20151"/>
    </source>
</evidence>
<evidence type="ECO:0000256" key="1">
    <source>
        <dbReference type="SAM" id="Phobius"/>
    </source>
</evidence>
<organism evidence="3 4">
    <name type="scientific">Wolfiporia cocos (strain MD-104)</name>
    <name type="common">Brown rot fungus</name>
    <dbReference type="NCBI Taxonomy" id="742152"/>
    <lineage>
        <taxon>Eukaryota</taxon>
        <taxon>Fungi</taxon>
        <taxon>Dikarya</taxon>
        <taxon>Basidiomycota</taxon>
        <taxon>Agaricomycotina</taxon>
        <taxon>Agaricomycetes</taxon>
        <taxon>Polyporales</taxon>
        <taxon>Phaeolaceae</taxon>
        <taxon>Wolfiporia</taxon>
    </lineage>
</organism>
<name>A0A2H3JH22_WOLCO</name>
<dbReference type="EMBL" id="KB467843">
    <property type="protein sequence ID" value="PCH35307.1"/>
    <property type="molecule type" value="Genomic_DNA"/>
</dbReference>
<feature type="transmembrane region" description="Helical" evidence="1">
    <location>
        <begin position="27"/>
        <end position="46"/>
    </location>
</feature>
<proteinExistence type="predicted"/>
<keyword evidence="1" id="KW-0812">Transmembrane</keyword>
<feature type="transmembrane region" description="Helical" evidence="1">
    <location>
        <begin position="81"/>
        <end position="102"/>
    </location>
</feature>